<evidence type="ECO:0000313" key="2">
    <source>
        <dbReference type="Proteomes" id="UP000637359"/>
    </source>
</evidence>
<dbReference type="AlphaFoldDB" id="A0A923RH31"/>
<accession>A0A923RH31</accession>
<organism evidence="1 2">
    <name type="scientific">Ornithinibacillus hominis</name>
    <dbReference type="NCBI Taxonomy" id="2763055"/>
    <lineage>
        <taxon>Bacteria</taxon>
        <taxon>Bacillati</taxon>
        <taxon>Bacillota</taxon>
        <taxon>Bacilli</taxon>
        <taxon>Bacillales</taxon>
        <taxon>Bacillaceae</taxon>
        <taxon>Ornithinibacillus</taxon>
    </lineage>
</organism>
<reference evidence="1" key="1">
    <citation type="submission" date="2020-08" db="EMBL/GenBank/DDBJ databases">
        <title>Genome public.</title>
        <authorList>
            <person name="Liu C."/>
            <person name="Sun Q."/>
        </authorList>
    </citation>
    <scope>NUCLEOTIDE SEQUENCE</scope>
    <source>
        <strain evidence="1">BX22</strain>
    </source>
</reference>
<comment type="caution">
    <text evidence="1">The sequence shown here is derived from an EMBL/GenBank/DDBJ whole genome shotgun (WGS) entry which is preliminary data.</text>
</comment>
<name>A0A923RH31_9BACI</name>
<gene>
    <name evidence="1" type="ORF">H8S33_05845</name>
</gene>
<protein>
    <submittedName>
        <fullName evidence="1">Uncharacterized protein</fullName>
    </submittedName>
</protein>
<dbReference type="Proteomes" id="UP000637359">
    <property type="component" value="Unassembled WGS sequence"/>
</dbReference>
<dbReference type="RefSeq" id="WP_186869059.1">
    <property type="nucleotide sequence ID" value="NZ_JACOOL010000003.1"/>
</dbReference>
<sequence>MTHHNELWILLQNLLHNQLQQIGTESSIQEQLDHIILTMLVDYKVKGNITNQIPPTNNANDADLSAIIHELDNAIEVNRKEFDNLLLLLKK</sequence>
<evidence type="ECO:0000313" key="1">
    <source>
        <dbReference type="EMBL" id="MBC5636350.1"/>
    </source>
</evidence>
<keyword evidence="2" id="KW-1185">Reference proteome</keyword>
<dbReference type="EMBL" id="JACOOL010000003">
    <property type="protein sequence ID" value="MBC5636350.1"/>
    <property type="molecule type" value="Genomic_DNA"/>
</dbReference>
<proteinExistence type="predicted"/>